<sequence>MTILVTRPDQAGIELTTALSAAGRAAIHAPLFTLAAGSELNLLPGYFSRLNPGDWIIAASGHAVSYAEQTVEQIGGRWPHVQYAAVGRSTALHLQQACGQPVLFPACDETSEGLLQLPALQTVSGQQVLILRGNGGRPLLAQVLRERGAEVNFCECYQRVPLEYCGAQQTDIWQRANVNLLVITSGDILQQLVALVPDTAHHWLTSCRLVVVSKRIAAMAREFGWQEIVISDRADNRSLIAAVEQFE</sequence>
<name>A0A8E0W1E6_PLESH</name>
<evidence type="ECO:0000256" key="9">
    <source>
        <dbReference type="RuleBase" id="RU366031"/>
    </source>
</evidence>
<dbReference type="InterPro" id="IPR036108">
    <property type="entry name" value="4pyrrol_syn_uPrphyn_synt_sf"/>
</dbReference>
<evidence type="ECO:0000256" key="1">
    <source>
        <dbReference type="ARBA" id="ARBA00004772"/>
    </source>
</evidence>
<dbReference type="GO" id="GO:0006782">
    <property type="term" value="P:protoporphyrinogen IX biosynthetic process"/>
    <property type="evidence" value="ECO:0007669"/>
    <property type="project" value="UniProtKB-UniRule"/>
</dbReference>
<comment type="caution">
    <text evidence="11">The sequence shown here is derived from an EMBL/GenBank/DDBJ whole genome shotgun (WGS) entry which is preliminary data.</text>
</comment>
<proteinExistence type="inferred from homology"/>
<comment type="pathway">
    <text evidence="1 9">Porphyrin-containing compound metabolism; protoporphyrin-IX biosynthesis; coproporphyrinogen-III from 5-aminolevulinate: step 3/4.</text>
</comment>
<dbReference type="PANTHER" id="PTHR38042:SF1">
    <property type="entry name" value="UROPORPHYRINOGEN-III SYNTHASE, CHLOROPLASTIC"/>
    <property type="match status" value="1"/>
</dbReference>
<dbReference type="SUPFAM" id="SSF69618">
    <property type="entry name" value="HemD-like"/>
    <property type="match status" value="1"/>
</dbReference>
<dbReference type="EMBL" id="JAFNAA010000009">
    <property type="protein sequence ID" value="MBO1108578.1"/>
    <property type="molecule type" value="Genomic_DNA"/>
</dbReference>
<dbReference type="GO" id="GO:0006780">
    <property type="term" value="P:uroporphyrinogen III biosynthetic process"/>
    <property type="evidence" value="ECO:0007669"/>
    <property type="project" value="UniProtKB-UniRule"/>
</dbReference>
<comment type="similarity">
    <text evidence="2 9">Belongs to the uroporphyrinogen-III synthase family.</text>
</comment>
<evidence type="ECO:0000256" key="7">
    <source>
        <dbReference type="ARBA" id="ARBA00040167"/>
    </source>
</evidence>
<comment type="function">
    <text evidence="6 9">Catalyzes cyclization of the linear tetrapyrrole, hydroxymethylbilane, to the macrocyclic uroporphyrinogen III.</text>
</comment>
<evidence type="ECO:0000256" key="2">
    <source>
        <dbReference type="ARBA" id="ARBA00008133"/>
    </source>
</evidence>
<dbReference type="AlphaFoldDB" id="A0A8E0W1E6"/>
<evidence type="ECO:0000313" key="12">
    <source>
        <dbReference type="Proteomes" id="UP000664658"/>
    </source>
</evidence>
<dbReference type="InterPro" id="IPR039793">
    <property type="entry name" value="UROS/Hem4"/>
</dbReference>
<feature type="domain" description="Tetrapyrrole biosynthesis uroporphyrinogen III synthase" evidence="10">
    <location>
        <begin position="14"/>
        <end position="241"/>
    </location>
</feature>
<keyword evidence="4 9" id="KW-0456">Lyase</keyword>
<dbReference type="GeneID" id="69704732"/>
<dbReference type="InterPro" id="IPR003754">
    <property type="entry name" value="4pyrrol_synth_uPrphyn_synth"/>
</dbReference>
<dbReference type="EC" id="4.2.1.75" evidence="3 9"/>
<evidence type="ECO:0000259" key="10">
    <source>
        <dbReference type="Pfam" id="PF02602"/>
    </source>
</evidence>
<protein>
    <recommendedName>
        <fullName evidence="7 9">Uroporphyrinogen-III synthase</fullName>
        <ecNumber evidence="3 9">4.2.1.75</ecNumber>
    </recommendedName>
</protein>
<evidence type="ECO:0000256" key="8">
    <source>
        <dbReference type="ARBA" id="ARBA00048617"/>
    </source>
</evidence>
<dbReference type="UniPathway" id="UPA00251">
    <property type="reaction ID" value="UER00320"/>
</dbReference>
<gene>
    <name evidence="11" type="ORF">J2R62_10115</name>
</gene>
<dbReference type="GO" id="GO:0004852">
    <property type="term" value="F:uroporphyrinogen-III synthase activity"/>
    <property type="evidence" value="ECO:0007669"/>
    <property type="project" value="UniProtKB-UniRule"/>
</dbReference>
<dbReference type="KEGG" id="pshi:SAMEA2665130_2973"/>
<evidence type="ECO:0000256" key="6">
    <source>
        <dbReference type="ARBA" id="ARBA00037589"/>
    </source>
</evidence>
<dbReference type="Proteomes" id="UP000664658">
    <property type="component" value="Unassembled WGS sequence"/>
</dbReference>
<comment type="catalytic activity">
    <reaction evidence="8 9">
        <text>hydroxymethylbilane = uroporphyrinogen III + H2O</text>
        <dbReference type="Rhea" id="RHEA:18965"/>
        <dbReference type="ChEBI" id="CHEBI:15377"/>
        <dbReference type="ChEBI" id="CHEBI:57308"/>
        <dbReference type="ChEBI" id="CHEBI:57845"/>
        <dbReference type="EC" id="4.2.1.75"/>
    </reaction>
</comment>
<keyword evidence="5 9" id="KW-0627">Porphyrin biosynthesis</keyword>
<dbReference type="RefSeq" id="WP_047708262.1">
    <property type="nucleotide sequence ID" value="NZ_CP076371.1"/>
</dbReference>
<evidence type="ECO:0000313" key="11">
    <source>
        <dbReference type="EMBL" id="MBO1108578.1"/>
    </source>
</evidence>
<dbReference type="CDD" id="cd06578">
    <property type="entry name" value="HemD"/>
    <property type="match status" value="1"/>
</dbReference>
<evidence type="ECO:0000256" key="5">
    <source>
        <dbReference type="ARBA" id="ARBA00023244"/>
    </source>
</evidence>
<dbReference type="Pfam" id="PF02602">
    <property type="entry name" value="HEM4"/>
    <property type="match status" value="1"/>
</dbReference>
<reference evidence="11" key="1">
    <citation type="submission" date="2021-03" db="EMBL/GenBank/DDBJ databases">
        <title>Plesiomonas shigelloides zfcc0051, isolated from zebrafish feces.</title>
        <authorList>
            <person name="Vanderhoek Z."/>
            <person name="Gaulke C."/>
        </authorList>
    </citation>
    <scope>NUCLEOTIDE SEQUENCE</scope>
    <source>
        <strain evidence="11">Zfcc0051</strain>
    </source>
</reference>
<evidence type="ECO:0000256" key="3">
    <source>
        <dbReference type="ARBA" id="ARBA00013109"/>
    </source>
</evidence>
<evidence type="ECO:0000256" key="4">
    <source>
        <dbReference type="ARBA" id="ARBA00023239"/>
    </source>
</evidence>
<accession>A0A8E0W1E6</accession>
<dbReference type="Gene3D" id="3.40.50.10090">
    <property type="match status" value="2"/>
</dbReference>
<organism evidence="11 12">
    <name type="scientific">Plesiomonas shigelloides</name>
    <name type="common">Aeromonas shigelloides</name>
    <dbReference type="NCBI Taxonomy" id="703"/>
    <lineage>
        <taxon>Bacteria</taxon>
        <taxon>Pseudomonadati</taxon>
        <taxon>Pseudomonadota</taxon>
        <taxon>Gammaproteobacteria</taxon>
        <taxon>Enterobacterales</taxon>
        <taxon>Enterobacteriaceae</taxon>
        <taxon>Plesiomonas</taxon>
    </lineage>
</organism>
<dbReference type="PANTHER" id="PTHR38042">
    <property type="entry name" value="UROPORPHYRINOGEN-III SYNTHASE, CHLOROPLASTIC"/>
    <property type="match status" value="1"/>
</dbReference>